<reference evidence="1 2" key="1">
    <citation type="submission" date="2020-07" db="EMBL/GenBank/DDBJ databases">
        <title>Sequencing the genomes of 1000 actinobacteria strains.</title>
        <authorList>
            <person name="Klenk H.-P."/>
        </authorList>
    </citation>
    <scope>NUCLEOTIDE SEQUENCE [LARGE SCALE GENOMIC DNA]</scope>
    <source>
        <strain evidence="1 2">DSM 102047</strain>
    </source>
</reference>
<proteinExistence type="predicted"/>
<accession>A0A7Y9LRX3</accession>
<keyword evidence="2" id="KW-1185">Reference proteome</keyword>
<comment type="caution">
    <text evidence="1">The sequence shown here is derived from an EMBL/GenBank/DDBJ whole genome shotgun (WGS) entry which is preliminary data.</text>
</comment>
<dbReference type="RefSeq" id="WP_179388240.1">
    <property type="nucleotide sequence ID" value="NZ_JACBYQ010000001.1"/>
</dbReference>
<gene>
    <name evidence="1" type="ORF">FHU41_000702</name>
</gene>
<dbReference type="AlphaFoldDB" id="A0A7Y9LRX3"/>
<evidence type="ECO:0000313" key="2">
    <source>
        <dbReference type="Proteomes" id="UP000521748"/>
    </source>
</evidence>
<evidence type="ECO:0000313" key="1">
    <source>
        <dbReference type="EMBL" id="NYE94481.1"/>
    </source>
</evidence>
<dbReference type="EMBL" id="JACBYQ010000001">
    <property type="protein sequence ID" value="NYE94481.1"/>
    <property type="molecule type" value="Genomic_DNA"/>
</dbReference>
<protein>
    <submittedName>
        <fullName evidence="1">Uncharacterized protein</fullName>
    </submittedName>
</protein>
<name>A0A7Y9LRX3_9MICC</name>
<sequence>MTTMVRNIPLPRTPRTLIAVVILLTVTLITRGVALFNNRTITFQATPNKVALNDGVCLTRAGERQELCCIGSFTKDSHAVEGDKVDVQVVRDAVYAGVQVYLITDQSK</sequence>
<dbReference type="Proteomes" id="UP000521748">
    <property type="component" value="Unassembled WGS sequence"/>
</dbReference>
<organism evidence="1 2">
    <name type="scientific">Psychromicrobium silvestre</name>
    <dbReference type="NCBI Taxonomy" id="1645614"/>
    <lineage>
        <taxon>Bacteria</taxon>
        <taxon>Bacillati</taxon>
        <taxon>Actinomycetota</taxon>
        <taxon>Actinomycetes</taxon>
        <taxon>Micrococcales</taxon>
        <taxon>Micrococcaceae</taxon>
        <taxon>Psychromicrobium</taxon>
    </lineage>
</organism>